<name>A0A7J7M5X9_9MAGN</name>
<keyword evidence="17" id="KW-1185">Reference proteome</keyword>
<feature type="domain" description="CCHC-type" evidence="15">
    <location>
        <begin position="42"/>
        <end position="57"/>
    </location>
</feature>
<protein>
    <recommendedName>
        <fullName evidence="15">CCHC-type domain-containing protein</fullName>
    </recommendedName>
</protein>
<comment type="subcellular location">
    <subcellularLocation>
        <location evidence="1">Plastid</location>
        <location evidence="1">Chloroplast membrane</location>
        <topology evidence="1">Multi-pass membrane protein</topology>
    </subcellularLocation>
</comment>
<evidence type="ECO:0000256" key="10">
    <source>
        <dbReference type="ARBA" id="ARBA00023049"/>
    </source>
</evidence>
<keyword evidence="5" id="KW-0645">Protease</keyword>
<sequence length="305" mass="32803">MAKRAETKFKTVIPATTLVLAALTLTTTTETRPMGNSSGVQCFGCGKTSHMRRDCPNAKKHVVLLTEKFRGHVADIVQQMWDEEDEVGHYLAAFPKKVKLGIPYFIPNITLGSFGAITQFKSILPDRRTKVDISLAGPFAGAALSFSMFSVGLLLSLKPYAAGDLVQVPSMLFQGSLLLGLISRATLGYTCGLTTSAFNMLPVGCLDGGRAVQGAFGGNALFGFSLTTYTLLGLGMLGGPLSLPWGLYVLICQRTPEKPCLDDVSEVGTWRRTSLIIGVFMVLLTLLPLWDELAEELGIGLVTTF</sequence>
<feature type="transmembrane region" description="Helical" evidence="13">
    <location>
        <begin position="135"/>
        <end position="157"/>
    </location>
</feature>
<evidence type="ECO:0000256" key="5">
    <source>
        <dbReference type="ARBA" id="ARBA00022670"/>
    </source>
</evidence>
<evidence type="ECO:0000313" key="16">
    <source>
        <dbReference type="EMBL" id="KAF6150178.1"/>
    </source>
</evidence>
<evidence type="ECO:0000256" key="1">
    <source>
        <dbReference type="ARBA" id="ARBA00004508"/>
    </source>
</evidence>
<dbReference type="GO" id="GO:0006508">
    <property type="term" value="P:proteolysis"/>
    <property type="evidence" value="ECO:0007669"/>
    <property type="project" value="UniProtKB-KW"/>
</dbReference>
<dbReference type="PANTHER" id="PTHR31412">
    <property type="entry name" value="ZINC METALLOPROTEASE EGY1"/>
    <property type="match status" value="1"/>
</dbReference>
<keyword evidence="4" id="KW-0934">Plastid</keyword>
<keyword evidence="10" id="KW-0482">Metalloprotease</keyword>
<dbReference type="Pfam" id="PF02163">
    <property type="entry name" value="Peptidase_M50"/>
    <property type="match status" value="1"/>
</dbReference>
<evidence type="ECO:0000256" key="6">
    <source>
        <dbReference type="ARBA" id="ARBA00022692"/>
    </source>
</evidence>
<evidence type="ECO:0000313" key="17">
    <source>
        <dbReference type="Proteomes" id="UP000541444"/>
    </source>
</evidence>
<feature type="signal peptide" evidence="14">
    <location>
        <begin position="1"/>
        <end position="31"/>
    </location>
</feature>
<keyword evidence="12" id="KW-0862">Zinc</keyword>
<evidence type="ECO:0000256" key="9">
    <source>
        <dbReference type="ARBA" id="ARBA00022989"/>
    </source>
</evidence>
<feature type="transmembrane region" description="Helical" evidence="13">
    <location>
        <begin position="221"/>
        <end position="251"/>
    </location>
</feature>
<dbReference type="GO" id="GO:0031969">
    <property type="term" value="C:chloroplast membrane"/>
    <property type="evidence" value="ECO:0007669"/>
    <property type="project" value="UniProtKB-SubCell"/>
</dbReference>
<evidence type="ECO:0000256" key="11">
    <source>
        <dbReference type="ARBA" id="ARBA00023136"/>
    </source>
</evidence>
<keyword evidence="3" id="KW-0150">Chloroplast</keyword>
<keyword evidence="9 13" id="KW-1133">Transmembrane helix</keyword>
<evidence type="ECO:0000256" key="7">
    <source>
        <dbReference type="ARBA" id="ARBA00022801"/>
    </source>
</evidence>
<comment type="similarity">
    <text evidence="2">Belongs to the peptidase M50B family.</text>
</comment>
<dbReference type="InterPro" id="IPR044838">
    <property type="entry name" value="EGY1-like"/>
</dbReference>
<keyword evidence="12" id="KW-0863">Zinc-finger</keyword>
<evidence type="ECO:0000256" key="3">
    <source>
        <dbReference type="ARBA" id="ARBA00022528"/>
    </source>
</evidence>
<dbReference type="OrthoDB" id="195057at2759"/>
<dbReference type="GO" id="GO:0003676">
    <property type="term" value="F:nucleic acid binding"/>
    <property type="evidence" value="ECO:0007669"/>
    <property type="project" value="InterPro"/>
</dbReference>
<evidence type="ECO:0000256" key="2">
    <source>
        <dbReference type="ARBA" id="ARBA00007931"/>
    </source>
</evidence>
<keyword evidence="11 13" id="KW-0472">Membrane</keyword>
<dbReference type="InterPro" id="IPR036875">
    <property type="entry name" value="Znf_CCHC_sf"/>
</dbReference>
<dbReference type="SUPFAM" id="SSF57756">
    <property type="entry name" value="Retrovirus zinc finger-like domains"/>
    <property type="match status" value="1"/>
</dbReference>
<evidence type="ECO:0000259" key="15">
    <source>
        <dbReference type="PROSITE" id="PS50158"/>
    </source>
</evidence>
<dbReference type="PANTHER" id="PTHR31412:SF0">
    <property type="entry name" value="ZINC METALLOPROTEASE EGY1, CHLOROPLASTIC-RELATED"/>
    <property type="match status" value="1"/>
</dbReference>
<evidence type="ECO:0000256" key="4">
    <source>
        <dbReference type="ARBA" id="ARBA00022640"/>
    </source>
</evidence>
<evidence type="ECO:0000256" key="13">
    <source>
        <dbReference type="SAM" id="Phobius"/>
    </source>
</evidence>
<feature type="transmembrane region" description="Helical" evidence="13">
    <location>
        <begin position="177"/>
        <end position="201"/>
    </location>
</feature>
<keyword evidence="8" id="KW-0809">Transit peptide</keyword>
<proteinExistence type="inferred from homology"/>
<organism evidence="16 17">
    <name type="scientific">Kingdonia uniflora</name>
    <dbReference type="NCBI Taxonomy" id="39325"/>
    <lineage>
        <taxon>Eukaryota</taxon>
        <taxon>Viridiplantae</taxon>
        <taxon>Streptophyta</taxon>
        <taxon>Embryophyta</taxon>
        <taxon>Tracheophyta</taxon>
        <taxon>Spermatophyta</taxon>
        <taxon>Magnoliopsida</taxon>
        <taxon>Ranunculales</taxon>
        <taxon>Circaeasteraceae</taxon>
        <taxon>Kingdonia</taxon>
    </lineage>
</organism>
<dbReference type="Gene3D" id="4.10.60.10">
    <property type="entry name" value="Zinc finger, CCHC-type"/>
    <property type="match status" value="1"/>
</dbReference>
<feature type="chain" id="PRO_5029844190" description="CCHC-type domain-containing protein" evidence="14">
    <location>
        <begin position="32"/>
        <end position="305"/>
    </location>
</feature>
<keyword evidence="7" id="KW-0378">Hydrolase</keyword>
<dbReference type="InterPro" id="IPR001878">
    <property type="entry name" value="Znf_CCHC"/>
</dbReference>
<keyword evidence="6 13" id="KW-0812">Transmembrane</keyword>
<dbReference type="AlphaFoldDB" id="A0A7J7M5X9"/>
<dbReference type="InterPro" id="IPR008915">
    <property type="entry name" value="Peptidase_M50"/>
</dbReference>
<dbReference type="EMBL" id="JACGCM010001753">
    <property type="protein sequence ID" value="KAF6150178.1"/>
    <property type="molecule type" value="Genomic_DNA"/>
</dbReference>
<dbReference type="GO" id="GO:0008237">
    <property type="term" value="F:metallopeptidase activity"/>
    <property type="evidence" value="ECO:0007669"/>
    <property type="project" value="UniProtKB-KW"/>
</dbReference>
<keyword evidence="12" id="KW-0479">Metal-binding</keyword>
<dbReference type="Proteomes" id="UP000541444">
    <property type="component" value="Unassembled WGS sequence"/>
</dbReference>
<gene>
    <name evidence="16" type="ORF">GIB67_023133</name>
</gene>
<feature type="transmembrane region" description="Helical" evidence="13">
    <location>
        <begin position="272"/>
        <end position="290"/>
    </location>
</feature>
<dbReference type="GO" id="GO:0008270">
    <property type="term" value="F:zinc ion binding"/>
    <property type="evidence" value="ECO:0007669"/>
    <property type="project" value="UniProtKB-KW"/>
</dbReference>
<evidence type="ECO:0000256" key="12">
    <source>
        <dbReference type="PROSITE-ProRule" id="PRU00047"/>
    </source>
</evidence>
<dbReference type="PROSITE" id="PS50158">
    <property type="entry name" value="ZF_CCHC"/>
    <property type="match status" value="1"/>
</dbReference>
<accession>A0A7J7M5X9</accession>
<dbReference type="CDD" id="cd06160">
    <property type="entry name" value="S2P-M50_like_2"/>
    <property type="match status" value="1"/>
</dbReference>
<reference evidence="16 17" key="1">
    <citation type="journal article" date="2020" name="IScience">
        <title>Genome Sequencing of the Endangered Kingdonia uniflora (Circaeasteraceae, Ranunculales) Reveals Potential Mechanisms of Evolutionary Specialization.</title>
        <authorList>
            <person name="Sun Y."/>
            <person name="Deng T."/>
            <person name="Zhang A."/>
            <person name="Moore M.J."/>
            <person name="Landis J.B."/>
            <person name="Lin N."/>
            <person name="Zhang H."/>
            <person name="Zhang X."/>
            <person name="Huang J."/>
            <person name="Zhang X."/>
            <person name="Sun H."/>
            <person name="Wang H."/>
        </authorList>
    </citation>
    <scope>NUCLEOTIDE SEQUENCE [LARGE SCALE GENOMIC DNA]</scope>
    <source>
        <strain evidence="16">TB1705</strain>
        <tissue evidence="16">Leaf</tissue>
    </source>
</reference>
<keyword evidence="14" id="KW-0732">Signal</keyword>
<evidence type="ECO:0000256" key="14">
    <source>
        <dbReference type="SAM" id="SignalP"/>
    </source>
</evidence>
<evidence type="ECO:0000256" key="8">
    <source>
        <dbReference type="ARBA" id="ARBA00022946"/>
    </source>
</evidence>
<comment type="caution">
    <text evidence="16">The sequence shown here is derived from an EMBL/GenBank/DDBJ whole genome shotgun (WGS) entry which is preliminary data.</text>
</comment>
<dbReference type="SMART" id="SM00343">
    <property type="entry name" value="ZnF_C2HC"/>
    <property type="match status" value="1"/>
</dbReference>